<name>A0A813T148_9BILA</name>
<dbReference type="PANTHER" id="PTHR12246">
    <property type="entry name" value="PALMITOYLTRANSFERASE ZDHHC16"/>
    <property type="match status" value="1"/>
</dbReference>
<keyword evidence="6 7" id="KW-0012">Acyltransferase</keyword>
<keyword evidence="5 7" id="KW-0472">Membrane</keyword>
<dbReference type="InterPro" id="IPR001594">
    <property type="entry name" value="Palmitoyltrfase_DHHC"/>
</dbReference>
<protein>
    <recommendedName>
        <fullName evidence="7">Palmitoyltransferase</fullName>
        <ecNumber evidence="7">2.3.1.225</ecNumber>
    </recommendedName>
</protein>
<comment type="catalytic activity">
    <reaction evidence="7">
        <text>L-cysteinyl-[protein] + hexadecanoyl-CoA = S-hexadecanoyl-L-cysteinyl-[protein] + CoA</text>
        <dbReference type="Rhea" id="RHEA:36683"/>
        <dbReference type="Rhea" id="RHEA-COMP:10131"/>
        <dbReference type="Rhea" id="RHEA-COMP:11032"/>
        <dbReference type="ChEBI" id="CHEBI:29950"/>
        <dbReference type="ChEBI" id="CHEBI:57287"/>
        <dbReference type="ChEBI" id="CHEBI:57379"/>
        <dbReference type="ChEBI" id="CHEBI:74151"/>
        <dbReference type="EC" id="2.3.1.225"/>
    </reaction>
</comment>
<accession>A0A813T148</accession>
<organism evidence="9 10">
    <name type="scientific">Rotaria sordida</name>
    <dbReference type="NCBI Taxonomy" id="392033"/>
    <lineage>
        <taxon>Eukaryota</taxon>
        <taxon>Metazoa</taxon>
        <taxon>Spiralia</taxon>
        <taxon>Gnathifera</taxon>
        <taxon>Rotifera</taxon>
        <taxon>Eurotatoria</taxon>
        <taxon>Bdelloidea</taxon>
        <taxon>Philodinida</taxon>
        <taxon>Philodinidae</taxon>
        <taxon>Rotaria</taxon>
    </lineage>
</organism>
<comment type="domain">
    <text evidence="7">The DHHC domain is required for palmitoyltransferase activity.</text>
</comment>
<keyword evidence="4 7" id="KW-1133">Transmembrane helix</keyword>
<evidence type="ECO:0000313" key="9">
    <source>
        <dbReference type="EMBL" id="CAF0804798.1"/>
    </source>
</evidence>
<evidence type="ECO:0000256" key="7">
    <source>
        <dbReference type="RuleBase" id="RU079119"/>
    </source>
</evidence>
<reference evidence="9" key="1">
    <citation type="submission" date="2021-02" db="EMBL/GenBank/DDBJ databases">
        <authorList>
            <person name="Nowell W R."/>
        </authorList>
    </citation>
    <scope>NUCLEOTIDE SEQUENCE</scope>
</reference>
<keyword evidence="2 7" id="KW-0808">Transferase</keyword>
<feature type="transmembrane region" description="Helical" evidence="7">
    <location>
        <begin position="80"/>
        <end position="100"/>
    </location>
</feature>
<dbReference type="EC" id="2.3.1.225" evidence="7"/>
<proteinExistence type="inferred from homology"/>
<dbReference type="InterPro" id="IPR039859">
    <property type="entry name" value="PFA4/ZDH16/20/ERF2-like"/>
</dbReference>
<evidence type="ECO:0000256" key="2">
    <source>
        <dbReference type="ARBA" id="ARBA00022679"/>
    </source>
</evidence>
<comment type="subcellular location">
    <subcellularLocation>
        <location evidence="1">Membrane</location>
        <topology evidence="1">Multi-pass membrane protein</topology>
    </subcellularLocation>
</comment>
<sequence>MKYNNNNNHFSPSTNLIDNENLVFEPLLSSNQYSEQSTNDLLISEEQRDFQSVYFTYISRIKNLCCTMTIRTPSMCCCEVLKWIPVIFILGLVGWSYYAYVVQMCIFTIDSVPKKVIYLFIYHILLILFLWSYYQTVFAPLVGPPQQFYISEVESASIATIQTVNERRATLIRLSRQANLPLVTRHFDGSIRYCSICKCVKPDRAHHCSVCEQCVLRYDHHCPWTNSCISYGNYKFFILFLGWALIFCTYVAGTSLQYFILFWQNVANSENNETSSVSTSGRFHLLFLFFIAIIFAVSVSSLFFYHLFLIGKNRTTVESHRAPIFANGPQKDGFDLGCKQNIQEILGTDLIKALIPINTTQGDGIHYQVNSMLLEDLQERSRNPTRDVVLPLDTLANPINNDRNYLLSSNTNRR</sequence>
<dbReference type="GO" id="GO:0016020">
    <property type="term" value="C:membrane"/>
    <property type="evidence" value="ECO:0007669"/>
    <property type="project" value="UniProtKB-SubCell"/>
</dbReference>
<dbReference type="EMBL" id="CAJNOT010000052">
    <property type="protein sequence ID" value="CAF0804798.1"/>
    <property type="molecule type" value="Genomic_DNA"/>
</dbReference>
<feature type="transmembrane region" description="Helical" evidence="7">
    <location>
        <begin position="283"/>
        <end position="305"/>
    </location>
</feature>
<dbReference type="PROSITE" id="PS50216">
    <property type="entry name" value="DHHC"/>
    <property type="match status" value="1"/>
</dbReference>
<feature type="domain" description="Palmitoyltransferase DHHC" evidence="8">
    <location>
        <begin position="191"/>
        <end position="320"/>
    </location>
</feature>
<keyword evidence="3 7" id="KW-0812">Transmembrane</keyword>
<evidence type="ECO:0000256" key="6">
    <source>
        <dbReference type="ARBA" id="ARBA00023315"/>
    </source>
</evidence>
<comment type="similarity">
    <text evidence="7">Belongs to the DHHC palmitoyltransferase family.</text>
</comment>
<evidence type="ECO:0000256" key="4">
    <source>
        <dbReference type="ARBA" id="ARBA00022989"/>
    </source>
</evidence>
<gene>
    <name evidence="9" type="ORF">ZHD862_LOCUS2605</name>
</gene>
<evidence type="ECO:0000256" key="3">
    <source>
        <dbReference type="ARBA" id="ARBA00022692"/>
    </source>
</evidence>
<evidence type="ECO:0000256" key="5">
    <source>
        <dbReference type="ARBA" id="ARBA00023136"/>
    </source>
</evidence>
<dbReference type="AlphaFoldDB" id="A0A813T148"/>
<dbReference type="Pfam" id="PF01529">
    <property type="entry name" value="DHHC"/>
    <property type="match status" value="1"/>
</dbReference>
<dbReference type="Proteomes" id="UP000663864">
    <property type="component" value="Unassembled WGS sequence"/>
</dbReference>
<feature type="transmembrane region" description="Helical" evidence="7">
    <location>
        <begin position="116"/>
        <end position="134"/>
    </location>
</feature>
<evidence type="ECO:0000256" key="1">
    <source>
        <dbReference type="ARBA" id="ARBA00004141"/>
    </source>
</evidence>
<comment type="caution">
    <text evidence="9">The sequence shown here is derived from an EMBL/GenBank/DDBJ whole genome shotgun (WGS) entry which is preliminary data.</text>
</comment>
<evidence type="ECO:0000313" key="10">
    <source>
        <dbReference type="Proteomes" id="UP000663864"/>
    </source>
</evidence>
<evidence type="ECO:0000259" key="8">
    <source>
        <dbReference type="Pfam" id="PF01529"/>
    </source>
</evidence>
<feature type="transmembrane region" description="Helical" evidence="7">
    <location>
        <begin position="236"/>
        <end position="263"/>
    </location>
</feature>
<dbReference type="GO" id="GO:0019706">
    <property type="term" value="F:protein-cysteine S-palmitoyltransferase activity"/>
    <property type="evidence" value="ECO:0007669"/>
    <property type="project" value="UniProtKB-EC"/>
</dbReference>